<dbReference type="EMBL" id="PDEQ01000004">
    <property type="protein sequence ID" value="PEN13681.1"/>
    <property type="molecule type" value="Genomic_DNA"/>
</dbReference>
<organism evidence="1 2">
    <name type="scientific">Longibacter salinarum</name>
    <dbReference type="NCBI Taxonomy" id="1850348"/>
    <lineage>
        <taxon>Bacteria</taxon>
        <taxon>Pseudomonadati</taxon>
        <taxon>Rhodothermota</taxon>
        <taxon>Rhodothermia</taxon>
        <taxon>Rhodothermales</taxon>
        <taxon>Salisaetaceae</taxon>
        <taxon>Longibacter</taxon>
    </lineage>
</organism>
<name>A0A2A8CYJ3_9BACT</name>
<sequence length="64" mass="7325">MCTACKHLDRNRSDDHVCDAFPEGIPEDIWKNKHDHHEPYPGDQGVRFEIAPVPEKKKEAETVG</sequence>
<comment type="caution">
    <text evidence="1">The sequence shown here is derived from an EMBL/GenBank/DDBJ whole genome shotgun (WGS) entry which is preliminary data.</text>
</comment>
<evidence type="ECO:0000313" key="1">
    <source>
        <dbReference type="EMBL" id="PEN13681.1"/>
    </source>
</evidence>
<proteinExistence type="predicted"/>
<gene>
    <name evidence="1" type="ORF">CRI94_09740</name>
</gene>
<dbReference type="Proteomes" id="UP000220102">
    <property type="component" value="Unassembled WGS sequence"/>
</dbReference>
<accession>A0A2A8CYJ3</accession>
<protein>
    <submittedName>
        <fullName evidence="1">Uncharacterized protein</fullName>
    </submittedName>
</protein>
<reference evidence="1 2" key="1">
    <citation type="submission" date="2017-10" db="EMBL/GenBank/DDBJ databases">
        <title>Draft genome of Longibacter Salinarum.</title>
        <authorList>
            <person name="Goh K.M."/>
            <person name="Shamsir M.S."/>
            <person name="Lim S.W."/>
        </authorList>
    </citation>
    <scope>NUCLEOTIDE SEQUENCE [LARGE SCALE GENOMIC DNA]</scope>
    <source>
        <strain evidence="1 2">KCTC 52045</strain>
    </source>
</reference>
<dbReference type="OrthoDB" id="1495537at2"/>
<evidence type="ECO:0000313" key="2">
    <source>
        <dbReference type="Proteomes" id="UP000220102"/>
    </source>
</evidence>
<keyword evidence="2" id="KW-1185">Reference proteome</keyword>
<dbReference type="AlphaFoldDB" id="A0A2A8CYJ3"/>